<comment type="pathway">
    <text evidence="4 6">Amino-acid biosynthesis; L-proline biosynthesis; L-proline from L-glutamate 5-semialdehyde: step 1/1.</text>
</comment>
<dbReference type="AlphaFoldDB" id="Q7M801"/>
<organism evidence="8 9">
    <name type="scientific">Wolinella succinogenes (strain ATCC 29543 / DSM 1740 / CCUG 13145 / JCM 31913 / LMG 7466 / NCTC 11488 / FDC 602W)</name>
    <name type="common">Vibrio succinogenes</name>
    <dbReference type="NCBI Taxonomy" id="273121"/>
    <lineage>
        <taxon>Bacteria</taxon>
        <taxon>Pseudomonadati</taxon>
        <taxon>Campylobacterota</taxon>
        <taxon>Epsilonproteobacteria</taxon>
        <taxon>Campylobacterales</taxon>
        <taxon>Helicobacteraceae</taxon>
        <taxon>Wolinella</taxon>
    </lineage>
</organism>
<dbReference type="PIRSF" id="PIRSF000193">
    <property type="entry name" value="Pyrrol-5-carb_rd"/>
    <property type="match status" value="1"/>
</dbReference>
<dbReference type="NCBIfam" id="TIGR00112">
    <property type="entry name" value="proC"/>
    <property type="match status" value="1"/>
</dbReference>
<accession>Q7M801</accession>
<dbReference type="SUPFAM" id="SSF48179">
    <property type="entry name" value="6-phosphogluconate dehydrogenase C-terminal domain-like"/>
    <property type="match status" value="1"/>
</dbReference>
<name>Q7M801_WOLSU</name>
<keyword evidence="9" id="KW-1185">Reference proteome</keyword>
<dbReference type="PANTHER" id="PTHR11645">
    <property type="entry name" value="PYRROLINE-5-CARBOXYLATE REDUCTASE"/>
    <property type="match status" value="1"/>
</dbReference>
<evidence type="ECO:0000256" key="5">
    <source>
        <dbReference type="NCBIfam" id="TIGR00112"/>
    </source>
</evidence>
<proteinExistence type="inferred from homology"/>
<keyword evidence="4 6" id="KW-0641">Proline biosynthesis</keyword>
<dbReference type="PROSITE" id="PS00521">
    <property type="entry name" value="P5CR"/>
    <property type="match status" value="1"/>
</dbReference>
<dbReference type="InterPro" id="IPR000304">
    <property type="entry name" value="Pyrroline-COOH_reductase"/>
</dbReference>
<dbReference type="GO" id="GO:0055129">
    <property type="term" value="P:L-proline biosynthetic process"/>
    <property type="evidence" value="ECO:0007669"/>
    <property type="project" value="UniProtKB-UniRule"/>
</dbReference>
<keyword evidence="4" id="KW-0963">Cytoplasm</keyword>
<dbReference type="HAMAP" id="MF_01925">
    <property type="entry name" value="P5C_reductase"/>
    <property type="match status" value="1"/>
</dbReference>
<evidence type="ECO:0000256" key="3">
    <source>
        <dbReference type="ARBA" id="ARBA00023002"/>
    </source>
</evidence>
<reference evidence="8 9" key="1">
    <citation type="journal article" date="2003" name="Proc. Natl. Acad. Sci. U.S.A.">
        <title>Complete genome sequence and analysis of Wolinella succinogenes.</title>
        <authorList>
            <person name="Baar C."/>
            <person name="Eppinger M."/>
            <person name="Raddatz G."/>
            <person name="Simon JM."/>
            <person name="Lanz C."/>
            <person name="Klimmek O."/>
            <person name="Nandakumar R."/>
            <person name="Gross R."/>
            <person name="Rosinus A."/>
            <person name="Keller H."/>
            <person name="Jagtap P."/>
            <person name="Linke B."/>
            <person name="Meyer F."/>
            <person name="Lederer H."/>
            <person name="Schuster S.C."/>
        </authorList>
    </citation>
    <scope>NUCLEOTIDE SEQUENCE [LARGE SCALE GENOMIC DNA]</scope>
    <source>
        <strain evidence="9">ATCC 29543 / DSM 1740 / CCUG 13145 / JCM 31913 / LMG 7466 / NCTC 11488 / FDC 602W</strain>
    </source>
</reference>
<evidence type="ECO:0000313" key="9">
    <source>
        <dbReference type="Proteomes" id="UP000000422"/>
    </source>
</evidence>
<dbReference type="KEGG" id="wsu:WS1975"/>
<comment type="catalytic activity">
    <reaction evidence="4 6">
        <text>L-proline + NADP(+) = (S)-1-pyrroline-5-carboxylate + NADPH + 2 H(+)</text>
        <dbReference type="Rhea" id="RHEA:14109"/>
        <dbReference type="ChEBI" id="CHEBI:15378"/>
        <dbReference type="ChEBI" id="CHEBI:17388"/>
        <dbReference type="ChEBI" id="CHEBI:57783"/>
        <dbReference type="ChEBI" id="CHEBI:58349"/>
        <dbReference type="ChEBI" id="CHEBI:60039"/>
        <dbReference type="EC" id="1.5.1.2"/>
    </reaction>
</comment>
<comment type="function">
    <text evidence="4">Catalyzes the reduction of 1-pyrroline-5-carboxylate (PCA) to L-proline.</text>
</comment>
<dbReference type="HOGENOM" id="CLU_042344_4_0_7"/>
<evidence type="ECO:0000256" key="2">
    <source>
        <dbReference type="ARBA" id="ARBA00022857"/>
    </source>
</evidence>
<dbReference type="RefSeq" id="WP_011139760.1">
    <property type="nucleotide sequence ID" value="NC_005090.1"/>
</dbReference>
<dbReference type="InterPro" id="IPR053790">
    <property type="entry name" value="P5CR-like_CS"/>
</dbReference>
<dbReference type="STRING" id="273121.WS1975"/>
<dbReference type="InterPro" id="IPR036291">
    <property type="entry name" value="NAD(P)-bd_dom_sf"/>
</dbReference>
<dbReference type="NCBIfam" id="NF008839">
    <property type="entry name" value="PRK11880.2-4"/>
    <property type="match status" value="1"/>
</dbReference>
<comment type="similarity">
    <text evidence="1 4 6">Belongs to the pyrroline-5-carboxylate reductase family.</text>
</comment>
<evidence type="ECO:0000259" key="7">
    <source>
        <dbReference type="Pfam" id="PF14748"/>
    </source>
</evidence>
<keyword evidence="2 4" id="KW-0521">NADP</keyword>
<sequence length="253" mass="26759">MPPTLTLYGYGKMALAIAKGLSGRFPLEITGRNPQKIEELIALHGLNASPLFPHDSPLDITDRHLLLCVKPYALSELSFSGEAKGVYSILAGVSIERLREKIPAQSYIRAMPNMAASLGSSCTALCGDESLKALASEIFAPLGTSLWLDKESKIDAATALAGSGPAYLALMAEALMDAGVREGLSREESKALTQGLFSGFADLLEDRHPALIKEEVTSPGGTTAEALALLESKGLRGILIEAVRAALLKAKKL</sequence>
<dbReference type="FunFam" id="1.10.3730.10:FF:000001">
    <property type="entry name" value="Pyrroline-5-carboxylate reductase"/>
    <property type="match status" value="1"/>
</dbReference>
<evidence type="ECO:0000256" key="6">
    <source>
        <dbReference type="RuleBase" id="RU003903"/>
    </source>
</evidence>
<keyword evidence="3 4" id="KW-0560">Oxidoreductase</keyword>
<dbReference type="Gene3D" id="3.40.50.720">
    <property type="entry name" value="NAD(P)-binding Rossmann-like Domain"/>
    <property type="match status" value="1"/>
</dbReference>
<gene>
    <name evidence="8" type="primary">PROC</name>
    <name evidence="4" type="synonym">proC</name>
    <name evidence="8" type="ordered locus">WS1975</name>
</gene>
<dbReference type="GO" id="GO:0005737">
    <property type="term" value="C:cytoplasm"/>
    <property type="evidence" value="ECO:0007669"/>
    <property type="project" value="UniProtKB-SubCell"/>
</dbReference>
<dbReference type="InterPro" id="IPR008927">
    <property type="entry name" value="6-PGluconate_DH-like_C_sf"/>
</dbReference>
<dbReference type="eggNOG" id="COG0345">
    <property type="taxonomic scope" value="Bacteria"/>
</dbReference>
<dbReference type="EC" id="1.5.1.2" evidence="4 5"/>
<comment type="catalytic activity">
    <reaction evidence="4">
        <text>L-proline + NAD(+) = (S)-1-pyrroline-5-carboxylate + NADH + 2 H(+)</text>
        <dbReference type="Rhea" id="RHEA:14105"/>
        <dbReference type="ChEBI" id="CHEBI:15378"/>
        <dbReference type="ChEBI" id="CHEBI:17388"/>
        <dbReference type="ChEBI" id="CHEBI:57540"/>
        <dbReference type="ChEBI" id="CHEBI:57945"/>
        <dbReference type="ChEBI" id="CHEBI:60039"/>
        <dbReference type="EC" id="1.5.1.2"/>
    </reaction>
</comment>
<dbReference type="UniPathway" id="UPA00098">
    <property type="reaction ID" value="UER00361"/>
</dbReference>
<evidence type="ECO:0000313" key="8">
    <source>
        <dbReference type="EMBL" id="CAE10978.1"/>
    </source>
</evidence>
<evidence type="ECO:0000256" key="1">
    <source>
        <dbReference type="ARBA" id="ARBA00005525"/>
    </source>
</evidence>
<dbReference type="EMBL" id="BX571662">
    <property type="protein sequence ID" value="CAE10978.1"/>
    <property type="molecule type" value="Genomic_DNA"/>
</dbReference>
<dbReference type="Pfam" id="PF14748">
    <property type="entry name" value="P5CR_dimer"/>
    <property type="match status" value="1"/>
</dbReference>
<comment type="subcellular location">
    <subcellularLocation>
        <location evidence="4">Cytoplasm</location>
    </subcellularLocation>
</comment>
<dbReference type="GO" id="GO:0004735">
    <property type="term" value="F:pyrroline-5-carboxylate reductase activity"/>
    <property type="evidence" value="ECO:0007669"/>
    <property type="project" value="UniProtKB-UniRule"/>
</dbReference>
<feature type="domain" description="Pyrroline-5-carboxylate reductase dimerisation" evidence="7">
    <location>
        <begin position="151"/>
        <end position="253"/>
    </location>
</feature>
<evidence type="ECO:0000256" key="4">
    <source>
        <dbReference type="HAMAP-Rule" id="MF_01925"/>
    </source>
</evidence>
<dbReference type="InterPro" id="IPR029036">
    <property type="entry name" value="P5CR_dimer"/>
</dbReference>
<keyword evidence="4 6" id="KW-0028">Amino-acid biosynthesis</keyword>
<protein>
    <recommendedName>
        <fullName evidence="4 5">Pyrroline-5-carboxylate reductase</fullName>
        <shortName evidence="4">P5C reductase</shortName>
        <shortName evidence="4">P5CR</shortName>
        <ecNumber evidence="4 5">1.5.1.2</ecNumber>
    </recommendedName>
    <alternativeName>
        <fullName evidence="4">PCA reductase</fullName>
    </alternativeName>
</protein>
<dbReference type="Gene3D" id="1.10.3730.10">
    <property type="entry name" value="ProC C-terminal domain-like"/>
    <property type="match status" value="1"/>
</dbReference>
<dbReference type="Proteomes" id="UP000000422">
    <property type="component" value="Chromosome"/>
</dbReference>
<dbReference type="PANTHER" id="PTHR11645:SF0">
    <property type="entry name" value="PYRROLINE-5-CARBOXYLATE REDUCTASE 3"/>
    <property type="match status" value="1"/>
</dbReference>
<dbReference type="SUPFAM" id="SSF51735">
    <property type="entry name" value="NAD(P)-binding Rossmann-fold domains"/>
    <property type="match status" value="1"/>
</dbReference>